<feature type="compositionally biased region" description="Basic and acidic residues" evidence="1">
    <location>
        <begin position="502"/>
        <end position="532"/>
    </location>
</feature>
<dbReference type="GO" id="GO:0008237">
    <property type="term" value="F:metallopeptidase activity"/>
    <property type="evidence" value="ECO:0007669"/>
    <property type="project" value="InterPro"/>
</dbReference>
<organism evidence="3 4">
    <name type="scientific">Euplotes crassus</name>
    <dbReference type="NCBI Taxonomy" id="5936"/>
    <lineage>
        <taxon>Eukaryota</taxon>
        <taxon>Sar</taxon>
        <taxon>Alveolata</taxon>
        <taxon>Ciliophora</taxon>
        <taxon>Intramacronucleata</taxon>
        <taxon>Spirotrichea</taxon>
        <taxon>Hypotrichia</taxon>
        <taxon>Euplotida</taxon>
        <taxon>Euplotidae</taxon>
        <taxon>Moneuplotes</taxon>
    </lineage>
</organism>
<dbReference type="Pfam" id="PF01398">
    <property type="entry name" value="JAB"/>
    <property type="match status" value="1"/>
</dbReference>
<dbReference type="EMBL" id="CAMPGE010007310">
    <property type="protein sequence ID" value="CAI2366229.1"/>
    <property type="molecule type" value="Genomic_DNA"/>
</dbReference>
<evidence type="ECO:0000313" key="3">
    <source>
        <dbReference type="EMBL" id="CAI2366229.1"/>
    </source>
</evidence>
<feature type="compositionally biased region" description="Basic and acidic residues" evidence="1">
    <location>
        <begin position="46"/>
        <end position="61"/>
    </location>
</feature>
<feature type="region of interest" description="Disordered" evidence="1">
    <location>
        <begin position="476"/>
        <end position="557"/>
    </location>
</feature>
<feature type="compositionally biased region" description="Basic residues" evidence="1">
    <location>
        <begin position="84"/>
        <end position="93"/>
    </location>
</feature>
<reference evidence="3" key="1">
    <citation type="submission" date="2023-07" db="EMBL/GenBank/DDBJ databases">
        <authorList>
            <consortium name="AG Swart"/>
            <person name="Singh M."/>
            <person name="Singh A."/>
            <person name="Seah K."/>
            <person name="Emmerich C."/>
        </authorList>
    </citation>
    <scope>NUCLEOTIDE SEQUENCE</scope>
    <source>
        <strain evidence="3">DP1</strain>
    </source>
</reference>
<feature type="compositionally biased region" description="Basic and acidic residues" evidence="1">
    <location>
        <begin position="1"/>
        <end position="13"/>
    </location>
</feature>
<dbReference type="SUPFAM" id="SSF102712">
    <property type="entry name" value="JAB1/MPN domain"/>
    <property type="match status" value="1"/>
</dbReference>
<feature type="compositionally biased region" description="Basic and acidic residues" evidence="1">
    <location>
        <begin position="99"/>
        <end position="112"/>
    </location>
</feature>
<evidence type="ECO:0000313" key="4">
    <source>
        <dbReference type="Proteomes" id="UP001295684"/>
    </source>
</evidence>
<gene>
    <name evidence="3" type="ORF">ECRASSUSDP1_LOCUS7501</name>
</gene>
<proteinExistence type="predicted"/>
<dbReference type="InterPro" id="IPR050242">
    <property type="entry name" value="JAMM_MPN+_peptidase_M67A"/>
</dbReference>
<dbReference type="Gene3D" id="3.40.140.10">
    <property type="entry name" value="Cytidine Deaminase, domain 2"/>
    <property type="match status" value="1"/>
</dbReference>
<name>A0AAD1UJ87_EUPCR</name>
<keyword evidence="4" id="KW-1185">Reference proteome</keyword>
<feature type="domain" description="JAB1/MPN/MOV34 metalloenzyme" evidence="2">
    <location>
        <begin position="154"/>
        <end position="251"/>
    </location>
</feature>
<dbReference type="AlphaFoldDB" id="A0AAD1UJ87"/>
<dbReference type="PANTHER" id="PTHR10410">
    <property type="entry name" value="EUKARYOTIC TRANSLATION INITIATION FACTOR 3 -RELATED"/>
    <property type="match status" value="1"/>
</dbReference>
<accession>A0AAD1UJ87</accession>
<dbReference type="InterPro" id="IPR000555">
    <property type="entry name" value="JAMM/MPN+_dom"/>
</dbReference>
<protein>
    <recommendedName>
        <fullName evidence="2">JAB1/MPN/MOV34 metalloenzyme domain-containing protein</fullName>
    </recommendedName>
</protein>
<sequence>MERSKSESSEDLKQSQSSSSPSKEKSSKNKSGKPSRKSSANISSYSHKDASSSNDDKHQSNEEEDEYKYSNDSIQENKDQSPPRKARMRRRQRVNYQENDEHHHFDNMHSTNESEKYRHVYCKNHDSEKKEPVKVLISFQAKFLMNIHAHLFENEIIGFTGGYVIDDKAGNSKKDSESILCIHDCFPCEALQCDGSVDRTKTVDLDPESANQEYEKASEMSQELLGWYHSHPRFIVEPSVIDVNNQRLYQKQWNKGNKPFVGFIVGTYNKDIKTAISLNKCFHLPKNIEHPYNIEPSLIPQKYIDSHILKRAEELLNHPELDLSLHKQWKGSITKLQRFKSCLIALTRENTTEDPSVLFPYLKHLSLPTKIPPSESDTHLALIKQVYGQDPNLEFPDSFLTKIHADQAAKIPVADFLTQILAKIDAILEKRLNLGAKYQQIAIVPMTPLSSIEEGSEDSEDKANIQVSLKWDKNNKAENTEKKTKKGTKAYKGKKAFKPKKKETPSSEKKEPRDLKEESKEETKEEKKEKKDKSKSKSKSKKPLSRQDTSKVPPLNQISQMLPHTPQIQANPALNTQLFLLKLQQFQHYQNLQKAQAQNAQNVQNVQNGQNGTPTLSTPFMNNRQPPTSIPDFLRRNILATLSPPTPQIPSASNKTIQEILQRIHHHKVKLLGVKERQKKCYEDALSNMCSLILMYKNLVEARRDKQFCSCHKDQK</sequence>
<evidence type="ECO:0000259" key="2">
    <source>
        <dbReference type="Pfam" id="PF01398"/>
    </source>
</evidence>
<feature type="compositionally biased region" description="Basic residues" evidence="1">
    <location>
        <begin position="483"/>
        <end position="501"/>
    </location>
</feature>
<feature type="compositionally biased region" description="Basic residues" evidence="1">
    <location>
        <begin position="533"/>
        <end position="544"/>
    </location>
</feature>
<feature type="region of interest" description="Disordered" evidence="1">
    <location>
        <begin position="1"/>
        <end position="112"/>
    </location>
</feature>
<evidence type="ECO:0000256" key="1">
    <source>
        <dbReference type="SAM" id="MobiDB-lite"/>
    </source>
</evidence>
<comment type="caution">
    <text evidence="3">The sequence shown here is derived from an EMBL/GenBank/DDBJ whole genome shotgun (WGS) entry which is preliminary data.</text>
</comment>
<dbReference type="Proteomes" id="UP001295684">
    <property type="component" value="Unassembled WGS sequence"/>
</dbReference>